<feature type="region of interest" description="Disordered" evidence="5">
    <location>
        <begin position="32"/>
        <end position="61"/>
    </location>
</feature>
<dbReference type="PANTHER" id="PTHR45658:SF122">
    <property type="entry name" value="GATA ZINC FINGER DOMAIN-CONTAINING PROTEIN 6"/>
    <property type="match status" value="1"/>
</dbReference>
<comment type="caution">
    <text evidence="7">The sequence shown here is derived from an EMBL/GenBank/DDBJ whole genome shotgun (WGS) entry which is preliminary data.</text>
</comment>
<feature type="region of interest" description="Disordered" evidence="5">
    <location>
        <begin position="128"/>
        <end position="148"/>
    </location>
</feature>
<dbReference type="CDD" id="cd00202">
    <property type="entry name" value="ZnF_GATA"/>
    <property type="match status" value="1"/>
</dbReference>
<keyword evidence="8" id="KW-1185">Reference proteome</keyword>
<dbReference type="STRING" id="109895.A0A507E0P5"/>
<name>A0A507E0P5_9FUNG</name>
<dbReference type="GO" id="GO:0006355">
    <property type="term" value="P:regulation of DNA-templated transcription"/>
    <property type="evidence" value="ECO:0007669"/>
    <property type="project" value="InterPro"/>
</dbReference>
<feature type="compositionally biased region" description="Low complexity" evidence="5">
    <location>
        <begin position="381"/>
        <end position="414"/>
    </location>
</feature>
<evidence type="ECO:0000256" key="2">
    <source>
        <dbReference type="ARBA" id="ARBA00022771"/>
    </source>
</evidence>
<keyword evidence="3" id="KW-0862">Zinc</keyword>
<dbReference type="InterPro" id="IPR013088">
    <property type="entry name" value="Znf_NHR/GATA"/>
</dbReference>
<dbReference type="PANTHER" id="PTHR45658">
    <property type="entry name" value="GATA TRANSCRIPTION FACTOR"/>
    <property type="match status" value="1"/>
</dbReference>
<feature type="compositionally biased region" description="Low complexity" evidence="5">
    <location>
        <begin position="224"/>
        <end position="233"/>
    </location>
</feature>
<feature type="region of interest" description="Disordered" evidence="5">
    <location>
        <begin position="381"/>
        <end position="416"/>
    </location>
</feature>
<dbReference type="SUPFAM" id="SSF57716">
    <property type="entry name" value="Glucocorticoid receptor-like (DNA-binding domain)"/>
    <property type="match status" value="1"/>
</dbReference>
<keyword evidence="2 4" id="KW-0863">Zinc-finger</keyword>
<gene>
    <name evidence="7" type="ORF">PhCBS80983_g04407</name>
</gene>
<dbReference type="PROSITE" id="PS50114">
    <property type="entry name" value="GATA_ZN_FINGER_2"/>
    <property type="match status" value="1"/>
</dbReference>
<dbReference type="AlphaFoldDB" id="A0A507E0P5"/>
<sequence length="491" mass="53167">MSYSNETLYGSPPADWPSYLFASNSDNMTMPWSSMPSLEPGSPISDSRSTPDHESATTATTSTTAAALTSIFTDFCDFSSPISNHNFFPLVAPAADLSANNGVNADVAAAVFAQQNTFWQLDNINTNSQHQQTIPSPPGSYTAALSPTHSSPDWPFDHRFLDDTSIPLPAGMIMSPPPNSSFPLFISNNNNCGNDNVKLETEQLSRPAVDTLAHAAQLAQNLVLHQQQQQQKQHQTKSTKTKKMTGKDALSQLLGFDTSNLTKAERKKMRENTRNLTCFNCGTHRTPLWRRTADKRHSLCNACGLYFKQYQCHRPANVRHKDKPATMTTLTTTATHSTSTISAITINNTTVPASLPALQPSPVNTIITTIAATPTPAAVVPAVPTTPTTTATTTATTNPSTTARRASNASATSAPELHQIQPQSQTAMNPHAARFKHKVVQLPLADARRLLRTLEMQVAFVKDHIEAVAVEDAAAHAHVHAVAPQCQEQQC</sequence>
<protein>
    <recommendedName>
        <fullName evidence="6">GATA-type domain-containing protein</fullName>
    </recommendedName>
</protein>
<dbReference type="InterPro" id="IPR000679">
    <property type="entry name" value="Znf_GATA"/>
</dbReference>
<feature type="compositionally biased region" description="Basic residues" evidence="5">
    <location>
        <begin position="234"/>
        <end position="244"/>
    </location>
</feature>
<proteinExistence type="predicted"/>
<accession>A0A507E0P5</accession>
<keyword evidence="1" id="KW-0479">Metal-binding</keyword>
<evidence type="ECO:0000256" key="4">
    <source>
        <dbReference type="PROSITE-ProRule" id="PRU00094"/>
    </source>
</evidence>
<evidence type="ECO:0000259" key="6">
    <source>
        <dbReference type="PROSITE" id="PS50114"/>
    </source>
</evidence>
<dbReference type="EMBL" id="QEAQ01000069">
    <property type="protein sequence ID" value="TPX56630.1"/>
    <property type="molecule type" value="Genomic_DNA"/>
</dbReference>
<evidence type="ECO:0000256" key="3">
    <source>
        <dbReference type="ARBA" id="ARBA00022833"/>
    </source>
</evidence>
<dbReference type="Proteomes" id="UP000318582">
    <property type="component" value="Unassembled WGS sequence"/>
</dbReference>
<evidence type="ECO:0000313" key="8">
    <source>
        <dbReference type="Proteomes" id="UP000318582"/>
    </source>
</evidence>
<organism evidence="7 8">
    <name type="scientific">Powellomyces hirtus</name>
    <dbReference type="NCBI Taxonomy" id="109895"/>
    <lineage>
        <taxon>Eukaryota</taxon>
        <taxon>Fungi</taxon>
        <taxon>Fungi incertae sedis</taxon>
        <taxon>Chytridiomycota</taxon>
        <taxon>Chytridiomycota incertae sedis</taxon>
        <taxon>Chytridiomycetes</taxon>
        <taxon>Spizellomycetales</taxon>
        <taxon>Powellomycetaceae</taxon>
        <taxon>Powellomyces</taxon>
    </lineage>
</organism>
<evidence type="ECO:0000256" key="1">
    <source>
        <dbReference type="ARBA" id="ARBA00022723"/>
    </source>
</evidence>
<evidence type="ECO:0000313" key="7">
    <source>
        <dbReference type="EMBL" id="TPX56630.1"/>
    </source>
</evidence>
<dbReference type="Gene3D" id="3.30.50.10">
    <property type="entry name" value="Erythroid Transcription Factor GATA-1, subunit A"/>
    <property type="match status" value="1"/>
</dbReference>
<evidence type="ECO:0000256" key="5">
    <source>
        <dbReference type="SAM" id="MobiDB-lite"/>
    </source>
</evidence>
<dbReference type="Pfam" id="PF00320">
    <property type="entry name" value="GATA"/>
    <property type="match status" value="1"/>
</dbReference>
<dbReference type="GO" id="GO:0043565">
    <property type="term" value="F:sequence-specific DNA binding"/>
    <property type="evidence" value="ECO:0007669"/>
    <property type="project" value="InterPro"/>
</dbReference>
<reference evidence="7 8" key="1">
    <citation type="journal article" date="2019" name="Sci. Rep.">
        <title>Comparative genomics of chytrid fungi reveal insights into the obligate biotrophic and pathogenic lifestyle of Synchytrium endobioticum.</title>
        <authorList>
            <person name="van de Vossenberg B.T.L.H."/>
            <person name="Warris S."/>
            <person name="Nguyen H.D.T."/>
            <person name="van Gent-Pelzer M.P.E."/>
            <person name="Joly D.L."/>
            <person name="van de Geest H.C."/>
            <person name="Bonants P.J.M."/>
            <person name="Smith D.S."/>
            <person name="Levesque C.A."/>
            <person name="van der Lee T.A.J."/>
        </authorList>
    </citation>
    <scope>NUCLEOTIDE SEQUENCE [LARGE SCALE GENOMIC DNA]</scope>
    <source>
        <strain evidence="7 8">CBS 809.83</strain>
    </source>
</reference>
<feature type="region of interest" description="Disordered" evidence="5">
    <location>
        <begin position="224"/>
        <end position="245"/>
    </location>
</feature>
<feature type="domain" description="GATA-type" evidence="6">
    <location>
        <begin position="272"/>
        <end position="327"/>
    </location>
</feature>
<dbReference type="GO" id="GO:0008270">
    <property type="term" value="F:zinc ion binding"/>
    <property type="evidence" value="ECO:0007669"/>
    <property type="project" value="UniProtKB-KW"/>
</dbReference>
<dbReference type="InterPro" id="IPR051140">
    <property type="entry name" value="GATA_TF"/>
</dbReference>
<dbReference type="SMART" id="SM00401">
    <property type="entry name" value="ZnF_GATA"/>
    <property type="match status" value="1"/>
</dbReference>